<feature type="binding site" evidence="4">
    <location>
        <position position="49"/>
    </location>
    <ligand>
        <name>substrate</name>
    </ligand>
</feature>
<dbReference type="InterPro" id="IPR037171">
    <property type="entry name" value="NagB/RpiA_transferase-like"/>
</dbReference>
<keyword evidence="5" id="KW-0460">Magnesium</keyword>
<evidence type="ECO:0000256" key="5">
    <source>
        <dbReference type="RuleBase" id="RU361279"/>
    </source>
</evidence>
<evidence type="ECO:0000256" key="4">
    <source>
        <dbReference type="PIRSR" id="PIRSR006806-1"/>
    </source>
</evidence>
<dbReference type="InterPro" id="IPR002698">
    <property type="entry name" value="FTHF_cligase"/>
</dbReference>
<evidence type="ECO:0000256" key="1">
    <source>
        <dbReference type="ARBA" id="ARBA00010638"/>
    </source>
</evidence>
<dbReference type="AlphaFoldDB" id="A0A2P8H4L8"/>
<dbReference type="GO" id="GO:0030272">
    <property type="term" value="F:5-formyltetrahydrofolate cyclo-ligase activity"/>
    <property type="evidence" value="ECO:0007669"/>
    <property type="project" value="UniProtKB-EC"/>
</dbReference>
<dbReference type="PANTHER" id="PTHR23407:SF1">
    <property type="entry name" value="5-FORMYLTETRAHYDROFOLATE CYCLO-LIGASE"/>
    <property type="match status" value="1"/>
</dbReference>
<comment type="similarity">
    <text evidence="1 5">Belongs to the 5-formyltetrahydrofolate cyclo-ligase family.</text>
</comment>
<evidence type="ECO:0000313" key="7">
    <source>
        <dbReference type="Proteomes" id="UP000242682"/>
    </source>
</evidence>
<comment type="cofactor">
    <cofactor evidence="5">
        <name>Mg(2+)</name>
        <dbReference type="ChEBI" id="CHEBI:18420"/>
    </cofactor>
</comment>
<dbReference type="RefSeq" id="WP_106532674.1">
    <property type="nucleotide sequence ID" value="NZ_PYAT01000003.1"/>
</dbReference>
<organism evidence="6 7">
    <name type="scientific">Planomicrobium soli</name>
    <dbReference type="NCBI Taxonomy" id="1176648"/>
    <lineage>
        <taxon>Bacteria</taxon>
        <taxon>Bacillati</taxon>
        <taxon>Bacillota</taxon>
        <taxon>Bacilli</taxon>
        <taxon>Bacillales</taxon>
        <taxon>Caryophanaceae</taxon>
        <taxon>Planomicrobium</taxon>
    </lineage>
</organism>
<name>A0A2P8H4L8_9BACL</name>
<comment type="caution">
    <text evidence="6">The sequence shown here is derived from an EMBL/GenBank/DDBJ whole genome shotgun (WGS) entry which is preliminary data.</text>
</comment>
<dbReference type="Pfam" id="PF01812">
    <property type="entry name" value="5-FTHF_cyc-lig"/>
    <property type="match status" value="1"/>
</dbReference>
<comment type="catalytic activity">
    <reaction evidence="5">
        <text>(6S)-5-formyl-5,6,7,8-tetrahydrofolate + ATP = (6R)-5,10-methenyltetrahydrofolate + ADP + phosphate</text>
        <dbReference type="Rhea" id="RHEA:10488"/>
        <dbReference type="ChEBI" id="CHEBI:30616"/>
        <dbReference type="ChEBI" id="CHEBI:43474"/>
        <dbReference type="ChEBI" id="CHEBI:57455"/>
        <dbReference type="ChEBI" id="CHEBI:57457"/>
        <dbReference type="ChEBI" id="CHEBI:456216"/>
        <dbReference type="EC" id="6.3.3.2"/>
    </reaction>
</comment>
<keyword evidence="2 4" id="KW-0547">Nucleotide-binding</keyword>
<feature type="binding site" evidence="4">
    <location>
        <begin position="3"/>
        <end position="7"/>
    </location>
    <ligand>
        <name>ATP</name>
        <dbReference type="ChEBI" id="CHEBI:30616"/>
    </ligand>
</feature>
<dbReference type="GO" id="GO:0009396">
    <property type="term" value="P:folic acid-containing compound biosynthetic process"/>
    <property type="evidence" value="ECO:0007669"/>
    <property type="project" value="TreeGrafter"/>
</dbReference>
<dbReference type="SUPFAM" id="SSF100950">
    <property type="entry name" value="NagB/RpiA/CoA transferase-like"/>
    <property type="match status" value="1"/>
</dbReference>
<dbReference type="GO" id="GO:0005524">
    <property type="term" value="F:ATP binding"/>
    <property type="evidence" value="ECO:0007669"/>
    <property type="project" value="UniProtKB-KW"/>
</dbReference>
<feature type="binding site" evidence="4">
    <location>
        <position position="54"/>
    </location>
    <ligand>
        <name>substrate</name>
    </ligand>
</feature>
<dbReference type="EC" id="6.3.3.2" evidence="5"/>
<evidence type="ECO:0000256" key="2">
    <source>
        <dbReference type="ARBA" id="ARBA00022741"/>
    </source>
</evidence>
<sequence length="188" mass="21362">MEKVQQRKNVLDQLKKMDNSTYREKSEAVRSRLMADPAFMAAKTIGVTIAAFPEVDTLPLIEYCWQNGKRVAAPKCNPLTRTMDFYEFESFDQLETVYMKLKEPKISETIHVSPEHIDLLIVPGVVFSREGYRIGFGGGYYDRYLANYFGITRSLAFDLQIANSVPIEVHDLPVSGIHTETVFIGTGR</sequence>
<keyword evidence="6" id="KW-0436">Ligase</keyword>
<keyword evidence="5" id="KW-0479">Metal-binding</keyword>
<protein>
    <recommendedName>
        <fullName evidence="5">5-formyltetrahydrofolate cyclo-ligase</fullName>
        <ecNumber evidence="5">6.3.3.2</ecNumber>
    </recommendedName>
</protein>
<dbReference type="GO" id="GO:0035999">
    <property type="term" value="P:tetrahydrofolate interconversion"/>
    <property type="evidence" value="ECO:0007669"/>
    <property type="project" value="TreeGrafter"/>
</dbReference>
<evidence type="ECO:0000313" key="6">
    <source>
        <dbReference type="EMBL" id="PSL41176.1"/>
    </source>
</evidence>
<dbReference type="PANTHER" id="PTHR23407">
    <property type="entry name" value="ATPASE INHIBITOR/5-FORMYLTETRAHYDROFOLATE CYCLO-LIGASE"/>
    <property type="match status" value="1"/>
</dbReference>
<keyword evidence="3 4" id="KW-0067">ATP-binding</keyword>
<proteinExistence type="inferred from homology"/>
<dbReference type="OrthoDB" id="9801938at2"/>
<evidence type="ECO:0000256" key="3">
    <source>
        <dbReference type="ARBA" id="ARBA00022840"/>
    </source>
</evidence>
<dbReference type="GO" id="GO:0046872">
    <property type="term" value="F:metal ion binding"/>
    <property type="evidence" value="ECO:0007669"/>
    <property type="project" value="UniProtKB-KW"/>
</dbReference>
<gene>
    <name evidence="6" type="ORF">B0H99_103312</name>
</gene>
<accession>A0A2P8H4L8</accession>
<keyword evidence="7" id="KW-1185">Reference proteome</keyword>
<dbReference type="PIRSF" id="PIRSF006806">
    <property type="entry name" value="FTHF_cligase"/>
    <property type="match status" value="1"/>
</dbReference>
<dbReference type="Proteomes" id="UP000242682">
    <property type="component" value="Unassembled WGS sequence"/>
</dbReference>
<dbReference type="EMBL" id="PYAT01000003">
    <property type="protein sequence ID" value="PSL41176.1"/>
    <property type="molecule type" value="Genomic_DNA"/>
</dbReference>
<feature type="binding site" evidence="4">
    <location>
        <begin position="133"/>
        <end position="141"/>
    </location>
    <ligand>
        <name>ATP</name>
        <dbReference type="ChEBI" id="CHEBI:30616"/>
    </ligand>
</feature>
<dbReference type="Gene3D" id="3.40.50.10420">
    <property type="entry name" value="NagB/RpiA/CoA transferase-like"/>
    <property type="match status" value="1"/>
</dbReference>
<reference evidence="6 7" key="1">
    <citation type="submission" date="2018-03" db="EMBL/GenBank/DDBJ databases">
        <title>Genomic Encyclopedia of Type Strains, Phase III (KMG-III): the genomes of soil and plant-associated and newly described type strains.</title>
        <authorList>
            <person name="Whitman W."/>
        </authorList>
    </citation>
    <scope>NUCLEOTIDE SEQUENCE [LARGE SCALE GENOMIC DNA]</scope>
    <source>
        <strain evidence="6 7">CGMCC 1.12259</strain>
    </source>
</reference>
<dbReference type="NCBIfam" id="TIGR02727">
    <property type="entry name" value="MTHFS_bact"/>
    <property type="match status" value="1"/>
</dbReference>
<dbReference type="InterPro" id="IPR024185">
    <property type="entry name" value="FTHF_cligase-like_sf"/>
</dbReference>